<keyword evidence="5 6" id="KW-0539">Nucleus</keyword>
<feature type="compositionally biased region" description="Basic and acidic residues" evidence="7">
    <location>
        <begin position="639"/>
        <end position="649"/>
    </location>
</feature>
<dbReference type="CDD" id="cd22701">
    <property type="entry name" value="FHA_FKH1-like"/>
    <property type="match status" value="1"/>
</dbReference>
<organism evidence="10 11">
    <name type="scientific">Anthostomella pinea</name>
    <dbReference type="NCBI Taxonomy" id="933095"/>
    <lineage>
        <taxon>Eukaryota</taxon>
        <taxon>Fungi</taxon>
        <taxon>Dikarya</taxon>
        <taxon>Ascomycota</taxon>
        <taxon>Pezizomycotina</taxon>
        <taxon>Sordariomycetes</taxon>
        <taxon>Xylariomycetidae</taxon>
        <taxon>Xylariales</taxon>
        <taxon>Xylariaceae</taxon>
        <taxon>Anthostomella</taxon>
    </lineage>
</organism>
<feature type="compositionally biased region" description="Low complexity" evidence="7">
    <location>
        <begin position="682"/>
        <end position="691"/>
    </location>
</feature>
<accession>A0AAI8VFN7</accession>
<dbReference type="InterPro" id="IPR036390">
    <property type="entry name" value="WH_DNA-bd_sf"/>
</dbReference>
<evidence type="ECO:0000256" key="2">
    <source>
        <dbReference type="ARBA" id="ARBA00023015"/>
    </source>
</evidence>
<dbReference type="PROSITE" id="PS50006">
    <property type="entry name" value="FHA_DOMAIN"/>
    <property type="match status" value="1"/>
</dbReference>
<proteinExistence type="predicted"/>
<feature type="compositionally biased region" description="Acidic residues" evidence="7">
    <location>
        <begin position="42"/>
        <end position="51"/>
    </location>
</feature>
<feature type="domain" description="FHA" evidence="8">
    <location>
        <begin position="119"/>
        <end position="184"/>
    </location>
</feature>
<keyword evidence="3 6" id="KW-0238">DNA-binding</keyword>
<dbReference type="Gene3D" id="1.10.10.10">
    <property type="entry name" value="Winged helix-like DNA-binding domain superfamily/Winged helix DNA-binding domain"/>
    <property type="match status" value="1"/>
</dbReference>
<dbReference type="Pfam" id="PF00498">
    <property type="entry name" value="FHA"/>
    <property type="match status" value="1"/>
</dbReference>
<dbReference type="PROSITE" id="PS50039">
    <property type="entry name" value="FORK_HEAD_3"/>
    <property type="match status" value="1"/>
</dbReference>
<comment type="subcellular location">
    <subcellularLocation>
        <location evidence="1 6">Nucleus</location>
    </subcellularLocation>
</comment>
<dbReference type="InterPro" id="IPR036388">
    <property type="entry name" value="WH-like_DNA-bd_sf"/>
</dbReference>
<feature type="compositionally biased region" description="Acidic residues" evidence="7">
    <location>
        <begin position="650"/>
        <end position="660"/>
    </location>
</feature>
<sequence length="691" mass="75180">MPASSKRSQRTRRARDPSPNPPVAEQSSPSRPAKRRRKVEEPPSEPIEDEGSSLTIDPSGPEPASDDDSLITQVTQHLRHVPTAASEKHANSIHTSEDIEAYAKISAQDWTYYIKNLTINIGRNPDNTESAASGPDDEDYVHINLGPNKTFSRQTAVIYFDSSSEKWFIQARGRNGLKVDNEILRKSGPPHPLVSGEVIEIGGLEMMFVLPGNFSPLRINPIYLQQAGLRPPSRDARTALPPHPPAGLSSSQAVAAPSSSHGQSFQQLAPAPPDYKRPGTPSSAKSRLTPAPAKTPAQNSAGTMVMSQGDVDLSSDENRHIKPAFSYAQLITQAIMSTTDEKLNLSNIYGYITDHYAYYRHQPPNGWQVSSAIVNHHPSLCHANDLKNSIRHNLSLNKAFNKAPRSTSEPGKGMKWEFMPECREDMIRAAYKGGRGGHRGSSAPSSPSQVNQMTYITSGPRDMANKEPGSARKRKISPKTSPAPRSSLKQHKTPDRRHLSTSASTIPDGSPMPRSSKRAQAQGSFDGSFDADLPRSPPTLSSSYLQDEGASFVTPAPHRVRPRLAPPSTAQRPSINMPESSPAPFWKYADTFSTPLRREQYDSPLKPISLRSRFLPNSSSPPRAAPNDESPVGSPTKPGRPETPEKTTVAEEEDEEEEGGFDLTKGFPSISGYHALIGRGGPAPRANGGRA</sequence>
<dbReference type="InterPro" id="IPR001766">
    <property type="entry name" value="Fork_head_dom"/>
</dbReference>
<evidence type="ECO:0000256" key="5">
    <source>
        <dbReference type="ARBA" id="ARBA00023242"/>
    </source>
</evidence>
<feature type="compositionally biased region" description="Low complexity" evidence="7">
    <location>
        <begin position="616"/>
        <end position="627"/>
    </location>
</feature>
<evidence type="ECO:0000313" key="11">
    <source>
        <dbReference type="Proteomes" id="UP001295740"/>
    </source>
</evidence>
<evidence type="ECO:0000313" key="10">
    <source>
        <dbReference type="EMBL" id="CAJ2506893.1"/>
    </source>
</evidence>
<dbReference type="GO" id="GO:0000981">
    <property type="term" value="F:DNA-binding transcription factor activity, RNA polymerase II-specific"/>
    <property type="evidence" value="ECO:0007669"/>
    <property type="project" value="TreeGrafter"/>
</dbReference>
<dbReference type="Pfam" id="PF00250">
    <property type="entry name" value="Forkhead"/>
    <property type="match status" value="1"/>
</dbReference>
<feature type="region of interest" description="Disordered" evidence="7">
    <location>
        <begin position="232"/>
        <end position="303"/>
    </location>
</feature>
<dbReference type="GO" id="GO:0005634">
    <property type="term" value="C:nucleus"/>
    <property type="evidence" value="ECO:0007669"/>
    <property type="project" value="UniProtKB-SubCell"/>
</dbReference>
<feature type="region of interest" description="Disordered" evidence="7">
    <location>
        <begin position="1"/>
        <end position="68"/>
    </location>
</feature>
<keyword evidence="2" id="KW-0805">Transcription regulation</keyword>
<comment type="caution">
    <text evidence="10">The sequence shown here is derived from an EMBL/GenBank/DDBJ whole genome shotgun (WGS) entry which is preliminary data.</text>
</comment>
<feature type="compositionally biased region" description="Polar residues" evidence="7">
    <location>
        <begin position="568"/>
        <end position="579"/>
    </location>
</feature>
<feature type="compositionally biased region" description="Polar residues" evidence="7">
    <location>
        <begin position="442"/>
        <end position="457"/>
    </location>
</feature>
<dbReference type="PANTHER" id="PTHR45881">
    <property type="entry name" value="CHECKPOINT SUPPRESSOR 1-LIKE, ISOFORM A-RELATED"/>
    <property type="match status" value="1"/>
</dbReference>
<gene>
    <name evidence="10" type="ORF">KHLLAP_LOCUS7361</name>
</gene>
<dbReference type="EMBL" id="CAUWAG010000010">
    <property type="protein sequence ID" value="CAJ2506893.1"/>
    <property type="molecule type" value="Genomic_DNA"/>
</dbReference>
<keyword evidence="11" id="KW-1185">Reference proteome</keyword>
<feature type="region of interest" description="Disordered" evidence="7">
    <location>
        <begin position="432"/>
        <end position="583"/>
    </location>
</feature>
<dbReference type="InterPro" id="IPR000253">
    <property type="entry name" value="FHA_dom"/>
</dbReference>
<dbReference type="AlphaFoldDB" id="A0AAI8VFN7"/>
<dbReference type="Gene3D" id="2.60.200.20">
    <property type="match status" value="1"/>
</dbReference>
<feature type="compositionally biased region" description="Low complexity" evidence="7">
    <location>
        <begin position="249"/>
        <end position="260"/>
    </location>
</feature>
<dbReference type="Proteomes" id="UP001295740">
    <property type="component" value="Unassembled WGS sequence"/>
</dbReference>
<evidence type="ECO:0000256" key="1">
    <source>
        <dbReference type="ARBA" id="ARBA00004123"/>
    </source>
</evidence>
<dbReference type="InterPro" id="IPR008984">
    <property type="entry name" value="SMAD_FHA_dom_sf"/>
</dbReference>
<dbReference type="PRINTS" id="PR00053">
    <property type="entry name" value="FORKHEAD"/>
</dbReference>
<dbReference type="SUPFAM" id="SSF49879">
    <property type="entry name" value="SMAD/FHA domain"/>
    <property type="match status" value="1"/>
</dbReference>
<feature type="DNA-binding region" description="Fork-head" evidence="6">
    <location>
        <begin position="322"/>
        <end position="427"/>
    </location>
</feature>
<feature type="region of interest" description="Disordered" evidence="7">
    <location>
        <begin position="598"/>
        <end position="691"/>
    </location>
</feature>
<name>A0AAI8VFN7_9PEZI</name>
<protein>
    <submittedName>
        <fullName evidence="10">Uu.00g080790.m01.CDS01</fullName>
    </submittedName>
</protein>
<evidence type="ECO:0000256" key="6">
    <source>
        <dbReference type="PROSITE-ProRule" id="PRU00089"/>
    </source>
</evidence>
<evidence type="ECO:0000256" key="4">
    <source>
        <dbReference type="ARBA" id="ARBA00023163"/>
    </source>
</evidence>
<dbReference type="SUPFAM" id="SSF46785">
    <property type="entry name" value="Winged helix' DNA-binding domain"/>
    <property type="match status" value="1"/>
</dbReference>
<evidence type="ECO:0000259" key="9">
    <source>
        <dbReference type="PROSITE" id="PS50039"/>
    </source>
</evidence>
<evidence type="ECO:0000256" key="7">
    <source>
        <dbReference type="SAM" id="MobiDB-lite"/>
    </source>
</evidence>
<keyword evidence="4" id="KW-0804">Transcription</keyword>
<reference evidence="10" key="1">
    <citation type="submission" date="2023-10" db="EMBL/GenBank/DDBJ databases">
        <authorList>
            <person name="Hackl T."/>
        </authorList>
    </citation>
    <scope>NUCLEOTIDE SEQUENCE</scope>
</reference>
<dbReference type="PANTHER" id="PTHR45881:SF1">
    <property type="entry name" value="FORK HEAD PROTEIN HOMOLOG 2"/>
    <property type="match status" value="1"/>
</dbReference>
<evidence type="ECO:0000256" key="3">
    <source>
        <dbReference type="ARBA" id="ARBA00023125"/>
    </source>
</evidence>
<evidence type="ECO:0000259" key="8">
    <source>
        <dbReference type="PROSITE" id="PS50006"/>
    </source>
</evidence>
<feature type="domain" description="Fork-head" evidence="9">
    <location>
        <begin position="322"/>
        <end position="427"/>
    </location>
</feature>
<dbReference type="SMART" id="SM00339">
    <property type="entry name" value="FH"/>
    <property type="match status" value="1"/>
</dbReference>
<dbReference type="GO" id="GO:0000978">
    <property type="term" value="F:RNA polymerase II cis-regulatory region sequence-specific DNA binding"/>
    <property type="evidence" value="ECO:0007669"/>
    <property type="project" value="TreeGrafter"/>
</dbReference>